<dbReference type="EMBL" id="CP001298">
    <property type="protein sequence ID" value="ACK81040.1"/>
    <property type="molecule type" value="Genomic_DNA"/>
</dbReference>
<organism evidence="2 3">
    <name type="scientific">Methylorubrum extorquens (strain CM4 / NCIMB 13688)</name>
    <name type="common">Methylobacterium extorquens</name>
    <dbReference type="NCBI Taxonomy" id="440085"/>
    <lineage>
        <taxon>Bacteria</taxon>
        <taxon>Pseudomonadati</taxon>
        <taxon>Pseudomonadota</taxon>
        <taxon>Alphaproteobacteria</taxon>
        <taxon>Hyphomicrobiales</taxon>
        <taxon>Methylobacteriaceae</taxon>
        <taxon>Methylorubrum</taxon>
    </lineage>
</organism>
<dbReference type="KEGG" id="mch:Mchl_0084"/>
<dbReference type="AlphaFoldDB" id="B7L1E6"/>
<keyword evidence="2" id="KW-0255">Endonuclease</keyword>
<dbReference type="PANTHER" id="PTHR30015">
    <property type="entry name" value="MRR RESTRICTION SYSTEM PROTEIN"/>
    <property type="match status" value="1"/>
</dbReference>
<dbReference type="Proteomes" id="UP000002385">
    <property type="component" value="Chromosome"/>
</dbReference>
<dbReference type="REBASE" id="19565">
    <property type="entry name" value="MchCM4MrrP"/>
</dbReference>
<dbReference type="HOGENOM" id="CLU_942889_0_0_5"/>
<reference evidence="3" key="1">
    <citation type="submission" date="2008-12" db="EMBL/GenBank/DDBJ databases">
        <title>Complete sequence of chromosome of Methylobacterium chloromethanicum CM4.</title>
        <authorList>
            <consortium name="US DOE Joint Genome Institute"/>
            <person name="Lucas S."/>
            <person name="Copeland A."/>
            <person name="Lapidus A."/>
            <person name="Glavina del Rio T."/>
            <person name="Dalin E."/>
            <person name="Tice H."/>
            <person name="Bruce D."/>
            <person name="Goodwin L."/>
            <person name="Pitluck S."/>
            <person name="Chertkov O."/>
            <person name="Brettin T."/>
            <person name="Detter J.C."/>
            <person name="Han C."/>
            <person name="Larimer F."/>
            <person name="Land M."/>
            <person name="Hauser L."/>
            <person name="Kyrpides N."/>
            <person name="Mikhailova N."/>
            <person name="Marx C."/>
            <person name="Richardson P."/>
        </authorList>
    </citation>
    <scope>NUCLEOTIDE SEQUENCE [LARGE SCALE GENOMIC DNA]</scope>
    <source>
        <strain evidence="3">CM4 / NCIMB 13688</strain>
    </source>
</reference>
<protein>
    <submittedName>
        <fullName evidence="2">Restriction endonuclease</fullName>
    </submittedName>
</protein>
<dbReference type="RefSeq" id="WP_012605254.1">
    <property type="nucleotide sequence ID" value="NC_011757.1"/>
</dbReference>
<dbReference type="GO" id="GO:0009307">
    <property type="term" value="P:DNA restriction-modification system"/>
    <property type="evidence" value="ECO:0007669"/>
    <property type="project" value="InterPro"/>
</dbReference>
<keyword evidence="2" id="KW-0540">Nuclease</keyword>
<proteinExistence type="predicted"/>
<feature type="domain" description="Restriction endonuclease type IV Mrr" evidence="1">
    <location>
        <begin position="158"/>
        <end position="272"/>
    </location>
</feature>
<dbReference type="InterPro" id="IPR007560">
    <property type="entry name" value="Restrct_endonuc_IV_Mrr"/>
</dbReference>
<reference evidence="2 3" key="2">
    <citation type="journal article" date="2012" name="J. Bacteriol.">
        <title>Complete genome sequences of six strains of the genus Methylobacterium.</title>
        <authorList>
            <person name="Marx C.J."/>
            <person name="Bringel F."/>
            <person name="Chistoserdova L."/>
            <person name="Moulin L."/>
            <person name="Farhan Ul Haque M."/>
            <person name="Fleischman D.E."/>
            <person name="Gruffaz C."/>
            <person name="Jourand P."/>
            <person name="Knief C."/>
            <person name="Lee M.C."/>
            <person name="Muller E.E."/>
            <person name="Nadalig T."/>
            <person name="Peyraud R."/>
            <person name="Roselli S."/>
            <person name="Russ L."/>
            <person name="Goodwin L.A."/>
            <person name="Ivanova N."/>
            <person name="Kyrpides N."/>
            <person name="Lajus A."/>
            <person name="Land M.L."/>
            <person name="Medigue C."/>
            <person name="Mikhailova N."/>
            <person name="Nolan M."/>
            <person name="Woyke T."/>
            <person name="Stolyar S."/>
            <person name="Vorholt J.A."/>
            <person name="Vuilleumier S."/>
        </authorList>
    </citation>
    <scope>NUCLEOTIDE SEQUENCE [LARGE SCALE GENOMIC DNA]</scope>
    <source>
        <strain evidence="3">CM4 / NCIMB 13688</strain>
    </source>
</reference>
<dbReference type="Pfam" id="PF04471">
    <property type="entry name" value="Mrr_cat"/>
    <property type="match status" value="1"/>
</dbReference>
<evidence type="ECO:0000313" key="2">
    <source>
        <dbReference type="EMBL" id="ACK81040.1"/>
    </source>
</evidence>
<dbReference type="GO" id="GO:0015666">
    <property type="term" value="F:restriction endodeoxyribonuclease activity"/>
    <property type="evidence" value="ECO:0007669"/>
    <property type="project" value="TreeGrafter"/>
</dbReference>
<evidence type="ECO:0000259" key="1">
    <source>
        <dbReference type="Pfam" id="PF04471"/>
    </source>
</evidence>
<dbReference type="GO" id="GO:0003677">
    <property type="term" value="F:DNA binding"/>
    <property type="evidence" value="ECO:0007669"/>
    <property type="project" value="InterPro"/>
</dbReference>
<evidence type="ECO:0000313" key="3">
    <source>
        <dbReference type="Proteomes" id="UP000002385"/>
    </source>
</evidence>
<dbReference type="PANTHER" id="PTHR30015:SF7">
    <property type="entry name" value="TYPE IV METHYL-DIRECTED RESTRICTION ENZYME ECOKMRR"/>
    <property type="match status" value="1"/>
</dbReference>
<gene>
    <name evidence="2" type="ordered locus">Mchl_0084</name>
</gene>
<keyword evidence="2" id="KW-0378">Hydrolase</keyword>
<dbReference type="InterPro" id="IPR011335">
    <property type="entry name" value="Restrct_endonuc-II-like"/>
</dbReference>
<name>B7L1E6_METC4</name>
<accession>B7L1E6</accession>
<dbReference type="SUPFAM" id="SSF52980">
    <property type="entry name" value="Restriction endonuclease-like"/>
    <property type="match status" value="1"/>
</dbReference>
<dbReference type="InterPro" id="IPR011856">
    <property type="entry name" value="tRNA_endonuc-like_dom_sf"/>
</dbReference>
<dbReference type="Gene3D" id="3.40.1350.10">
    <property type="match status" value="1"/>
</dbReference>
<dbReference type="InterPro" id="IPR052906">
    <property type="entry name" value="Type_IV_Methyl-Rstrct_Enzyme"/>
</dbReference>
<sequence length="300" mass="33887">MAEITRRRTGEFLRKLFELLIADPSGVKASTLVDAVGNAFVLTEYEKGLYPSGGRRFEKILRFATVDCVKAAWLQKNKGLWLVTEAGQRAYKQFQDPELFYKEACRLYGIWRAQRDGVSVSESAHSSNSEIESAAEDLGVTFEEAEEHAWGQIEEFLKTSDPFEFQNIVADLLRGMGYHITWISPPGKDGGVDIIAYTDPLGATGPRIKVQVKRWQNKVDSDGLRSFIATINGGDVGIFVCLAGFTRDAADYARNQESRRMTLIDARRLVDLWVEHYGRLQDTARRRLPLVPIYFLAPRD</sequence>